<comment type="caution">
    <text evidence="9">The sequence shown here is derived from an EMBL/GenBank/DDBJ whole genome shotgun (WGS) entry which is preliminary data.</text>
</comment>
<evidence type="ECO:0000256" key="7">
    <source>
        <dbReference type="PROSITE-ProRule" id="PRU01360"/>
    </source>
</evidence>
<accession>A0A7K3WVR7</accession>
<dbReference type="InterPro" id="IPR012910">
    <property type="entry name" value="Plug_dom"/>
</dbReference>
<dbReference type="PROSITE" id="PS52016">
    <property type="entry name" value="TONB_DEPENDENT_REC_3"/>
    <property type="match status" value="1"/>
</dbReference>
<evidence type="ECO:0000313" key="10">
    <source>
        <dbReference type="Proteomes" id="UP000486602"/>
    </source>
</evidence>
<evidence type="ECO:0000313" key="9">
    <source>
        <dbReference type="EMBL" id="NEN24695.1"/>
    </source>
</evidence>
<dbReference type="EMBL" id="JAAGVY010000031">
    <property type="protein sequence ID" value="NEN24695.1"/>
    <property type="molecule type" value="Genomic_DNA"/>
</dbReference>
<dbReference type="SUPFAM" id="SSF56935">
    <property type="entry name" value="Porins"/>
    <property type="match status" value="1"/>
</dbReference>
<dbReference type="Gene3D" id="2.40.170.20">
    <property type="entry name" value="TonB-dependent receptor, beta-barrel domain"/>
    <property type="match status" value="1"/>
</dbReference>
<evidence type="ECO:0000256" key="5">
    <source>
        <dbReference type="ARBA" id="ARBA00023136"/>
    </source>
</evidence>
<keyword evidence="5 7" id="KW-0472">Membrane</keyword>
<evidence type="ECO:0000259" key="8">
    <source>
        <dbReference type="Pfam" id="PF07715"/>
    </source>
</evidence>
<keyword evidence="10" id="KW-1185">Reference proteome</keyword>
<evidence type="ECO:0000256" key="4">
    <source>
        <dbReference type="ARBA" id="ARBA00022692"/>
    </source>
</evidence>
<gene>
    <name evidence="9" type="ORF">G3O08_14400</name>
</gene>
<keyword evidence="3 7" id="KW-1134">Transmembrane beta strand</keyword>
<evidence type="ECO:0000256" key="3">
    <source>
        <dbReference type="ARBA" id="ARBA00022452"/>
    </source>
</evidence>
<keyword evidence="6 7" id="KW-0998">Cell outer membrane</keyword>
<dbReference type="Gene3D" id="2.170.130.10">
    <property type="entry name" value="TonB-dependent receptor, plug domain"/>
    <property type="match status" value="1"/>
</dbReference>
<dbReference type="SUPFAM" id="SSF49464">
    <property type="entry name" value="Carboxypeptidase regulatory domain-like"/>
    <property type="match status" value="1"/>
</dbReference>
<name>A0A7K3WVR7_9FLAO</name>
<dbReference type="AlphaFoldDB" id="A0A7K3WVR7"/>
<organism evidence="9 10">
    <name type="scientific">Cryomorpha ignava</name>
    <dbReference type="NCBI Taxonomy" id="101383"/>
    <lineage>
        <taxon>Bacteria</taxon>
        <taxon>Pseudomonadati</taxon>
        <taxon>Bacteroidota</taxon>
        <taxon>Flavobacteriia</taxon>
        <taxon>Flavobacteriales</taxon>
        <taxon>Cryomorphaceae</taxon>
        <taxon>Cryomorpha</taxon>
    </lineage>
</organism>
<dbReference type="Proteomes" id="UP000486602">
    <property type="component" value="Unassembled WGS sequence"/>
</dbReference>
<dbReference type="InterPro" id="IPR008969">
    <property type="entry name" value="CarboxyPept-like_regulatory"/>
</dbReference>
<keyword evidence="4 7" id="KW-0812">Transmembrane</keyword>
<comment type="subcellular location">
    <subcellularLocation>
        <location evidence="1 7">Cell outer membrane</location>
        <topology evidence="1 7">Multi-pass membrane protein</topology>
    </subcellularLocation>
</comment>
<feature type="domain" description="TonB-dependent receptor plug" evidence="8">
    <location>
        <begin position="122"/>
        <end position="222"/>
    </location>
</feature>
<sequence length="802" mass="90678">MFVLVRLFFFFFLFGFLQISAQAQRSVLIYGSIKDSLTLESLPGASIYLTPSLKGAITDANGNYKFRASPGNYLLTASYVGFREYKKQISLSENDSLKLDISLGSITLSAVEIEATRLEKIRSTEMGVNALTMETIETMPAFLGEVDLLKSIQLLPGVQSAGEGSAGFYVRGGGPDQNLILFDDAVVYNASHLLGFFSVFNSDAIQSVKLYKGVMPARHGERLASVIDIEQRQGNKDKFSGRGGIGLISSRLTLEGPIEKGKSTFLIAGRRTYIDALAKPFIKKSSPFGGSGYYFYDLNARLDWKLNKGGKLYLSGYFGDDYFDFNSPQSEFKTTVGWGNRIASGGYSKLFNNNSLLKLNASITNYRFTFLGAQDDFELEVKSNVLDYRFKPEYSFNLGSHRMRFGGAYTNHAIRPNNSRAEQGGTQFDLGELQKYRSHEGAIYLSDAFDLTETWSFEAGIRASAFMHVGPFTRYILDENGNKTDTISYGKNENIADYFGLEPRFMVRYQLNSRSSIKTAFTQNYQYIHLANISPLALPTDVWLPSTDVIQPQLGRQYSLGYFRNFFDGMLETSVEGYFKTMDNLVEYKENTQPSDGVDNNEDNLLTFGNGIAYGIEVFIHKTIGKTTGWIGYTLSRSERTFEEINQGRTYPATFDRTHDLALVVAHKLNKKWTLSGNFIFGTGRAITLPQSGYFIENRLVYNYDERNSFRMKDYHRLDLSAIYQPNNTRIEIDPKTGNKIEVPRKIQSKWVFSIYNVYNRLNPYFYYFDTAGRAVDNTYKVTAKQVSLFPILPSVTWNFSF</sequence>
<evidence type="ECO:0000256" key="1">
    <source>
        <dbReference type="ARBA" id="ARBA00004571"/>
    </source>
</evidence>
<dbReference type="GO" id="GO:0009279">
    <property type="term" value="C:cell outer membrane"/>
    <property type="evidence" value="ECO:0007669"/>
    <property type="project" value="UniProtKB-SubCell"/>
</dbReference>
<dbReference type="InterPro" id="IPR036942">
    <property type="entry name" value="Beta-barrel_TonB_sf"/>
</dbReference>
<proteinExistence type="inferred from homology"/>
<dbReference type="InterPro" id="IPR037066">
    <property type="entry name" value="Plug_dom_sf"/>
</dbReference>
<dbReference type="Gene3D" id="2.60.40.1120">
    <property type="entry name" value="Carboxypeptidase-like, regulatory domain"/>
    <property type="match status" value="1"/>
</dbReference>
<dbReference type="Pfam" id="PF13715">
    <property type="entry name" value="CarbopepD_reg_2"/>
    <property type="match status" value="1"/>
</dbReference>
<dbReference type="InterPro" id="IPR039426">
    <property type="entry name" value="TonB-dep_rcpt-like"/>
</dbReference>
<evidence type="ECO:0000256" key="2">
    <source>
        <dbReference type="ARBA" id="ARBA00022448"/>
    </source>
</evidence>
<dbReference type="Pfam" id="PF07715">
    <property type="entry name" value="Plug"/>
    <property type="match status" value="1"/>
</dbReference>
<evidence type="ECO:0000256" key="6">
    <source>
        <dbReference type="ARBA" id="ARBA00023237"/>
    </source>
</evidence>
<keyword evidence="9" id="KW-0675">Receptor</keyword>
<keyword evidence="2 7" id="KW-0813">Transport</keyword>
<comment type="similarity">
    <text evidence="7">Belongs to the TonB-dependent receptor family.</text>
</comment>
<reference evidence="9 10" key="1">
    <citation type="submission" date="2020-02" db="EMBL/GenBank/DDBJ databases">
        <title>Out from the shadows clarifying the taxonomy of the family Cryomorphaceae and related taxa by utilizing the GTDB taxonomic framework.</title>
        <authorList>
            <person name="Bowman J.P."/>
        </authorList>
    </citation>
    <scope>NUCLEOTIDE SEQUENCE [LARGE SCALE GENOMIC DNA]</scope>
    <source>
        <strain evidence="9 10">QSSC 1-22</strain>
    </source>
</reference>
<protein>
    <submittedName>
        <fullName evidence="9">TonB-dependent receptor</fullName>
    </submittedName>
</protein>